<dbReference type="EMBL" id="JAGMVJ010000008">
    <property type="protein sequence ID" value="KAH7088081.1"/>
    <property type="molecule type" value="Genomic_DNA"/>
</dbReference>
<dbReference type="PANTHER" id="PTHR43708">
    <property type="entry name" value="CONSERVED EXPRESSED OXIDOREDUCTASE (EUROFUNG)"/>
    <property type="match status" value="1"/>
</dbReference>
<dbReference type="InterPro" id="IPR000683">
    <property type="entry name" value="Gfo/Idh/MocA-like_OxRdtase_N"/>
</dbReference>
<dbReference type="Pfam" id="PF22685">
    <property type="entry name" value="Gal80p_C-like"/>
    <property type="match status" value="1"/>
</dbReference>
<dbReference type="Pfam" id="PF01408">
    <property type="entry name" value="GFO_IDH_MocA"/>
    <property type="match status" value="1"/>
</dbReference>
<feature type="domain" description="Gal80p-like C-terminal" evidence="2">
    <location>
        <begin position="145"/>
        <end position="291"/>
    </location>
</feature>
<feature type="domain" description="Gfo/Idh/MocA-like oxidoreductase N-terminal" evidence="1">
    <location>
        <begin position="23"/>
        <end position="138"/>
    </location>
</feature>
<dbReference type="GO" id="GO:0000166">
    <property type="term" value="F:nucleotide binding"/>
    <property type="evidence" value="ECO:0007669"/>
    <property type="project" value="InterPro"/>
</dbReference>
<proteinExistence type="predicted"/>
<dbReference type="SUPFAM" id="SSF55347">
    <property type="entry name" value="Glyceraldehyde-3-phosphate dehydrogenase-like, C-terminal domain"/>
    <property type="match status" value="1"/>
</dbReference>
<organism evidence="3 4">
    <name type="scientific">Paraphoma chrysanthemicola</name>
    <dbReference type="NCBI Taxonomy" id="798071"/>
    <lineage>
        <taxon>Eukaryota</taxon>
        <taxon>Fungi</taxon>
        <taxon>Dikarya</taxon>
        <taxon>Ascomycota</taxon>
        <taxon>Pezizomycotina</taxon>
        <taxon>Dothideomycetes</taxon>
        <taxon>Pleosporomycetidae</taxon>
        <taxon>Pleosporales</taxon>
        <taxon>Pleosporineae</taxon>
        <taxon>Phaeosphaeriaceae</taxon>
        <taxon>Paraphoma</taxon>
    </lineage>
</organism>
<dbReference type="InterPro" id="IPR036291">
    <property type="entry name" value="NAD(P)-bd_dom_sf"/>
</dbReference>
<keyword evidence="4" id="KW-1185">Reference proteome</keyword>
<name>A0A8K0R5D7_9PLEO</name>
<dbReference type="Gene3D" id="3.40.50.720">
    <property type="entry name" value="NAD(P)-binding Rossmann-like Domain"/>
    <property type="match status" value="1"/>
</dbReference>
<gene>
    <name evidence="3" type="ORF">FB567DRAFT_523646</name>
</gene>
<sequence>MAPIRVGIIGLSSVTTNKSASPGDGWAASAHLPYLIQSPHYEITALCNSSVESAEAAIKRHKLPPSTKAYGSPEDLAKDPNVDIVVCSVRVDRHYALTMPSLKTGKAVFVEWPLGSNLQQAEEMLAAAKQSGSKTIVGLQSRPSPFIQKVKELVETKHVGELVSSNLVYVSGTTAEVGPPGIDYLIKKKVGGNFLTIHFGHITDAALYALGGIKELSGQLSTRWSEMKYLNSDGSFNSVVKRETPDHIALQGTLNAADAPFNVTFRQGKAFPDTPKLAWHILGTKGEIRVTANAPISLALGGEKIEVHDHDTDKVDVIDVEYGAAVRDLSSPFAKNIGALYELYATGGSVGDGLVSFEEAVGMHKILDGIEKSSDGKKWETIKA</sequence>
<dbReference type="OrthoDB" id="64915at2759"/>
<dbReference type="InterPro" id="IPR051317">
    <property type="entry name" value="Gfo/Idh/MocA_oxidoreduct"/>
</dbReference>
<dbReference type="Gene3D" id="3.30.360.10">
    <property type="entry name" value="Dihydrodipicolinate Reductase, domain 2"/>
    <property type="match status" value="1"/>
</dbReference>
<comment type="caution">
    <text evidence="3">The sequence shown here is derived from an EMBL/GenBank/DDBJ whole genome shotgun (WGS) entry which is preliminary data.</text>
</comment>
<accession>A0A8K0R5D7</accession>
<dbReference type="AlphaFoldDB" id="A0A8K0R5D7"/>
<reference evidence="3" key="1">
    <citation type="journal article" date="2021" name="Nat. Commun.">
        <title>Genetic determinants of endophytism in the Arabidopsis root mycobiome.</title>
        <authorList>
            <person name="Mesny F."/>
            <person name="Miyauchi S."/>
            <person name="Thiergart T."/>
            <person name="Pickel B."/>
            <person name="Atanasova L."/>
            <person name="Karlsson M."/>
            <person name="Huettel B."/>
            <person name="Barry K.W."/>
            <person name="Haridas S."/>
            <person name="Chen C."/>
            <person name="Bauer D."/>
            <person name="Andreopoulos W."/>
            <person name="Pangilinan J."/>
            <person name="LaButti K."/>
            <person name="Riley R."/>
            <person name="Lipzen A."/>
            <person name="Clum A."/>
            <person name="Drula E."/>
            <person name="Henrissat B."/>
            <person name="Kohler A."/>
            <person name="Grigoriev I.V."/>
            <person name="Martin F.M."/>
            <person name="Hacquard S."/>
        </authorList>
    </citation>
    <scope>NUCLEOTIDE SEQUENCE</scope>
    <source>
        <strain evidence="3">MPI-SDFR-AT-0120</strain>
    </source>
</reference>
<dbReference type="InterPro" id="IPR055080">
    <property type="entry name" value="Gal80p-like_C"/>
</dbReference>
<protein>
    <submittedName>
        <fullName evidence="3">NAD-P-binding protein</fullName>
    </submittedName>
</protein>
<evidence type="ECO:0000313" key="3">
    <source>
        <dbReference type="EMBL" id="KAH7088081.1"/>
    </source>
</evidence>
<dbReference type="PANTHER" id="PTHR43708:SF1">
    <property type="entry name" value="GALACTOSE_LACTOSE METABOLISM REGULATORY PROTEIN GAL80"/>
    <property type="match status" value="1"/>
</dbReference>
<evidence type="ECO:0000259" key="1">
    <source>
        <dbReference type="Pfam" id="PF01408"/>
    </source>
</evidence>
<dbReference type="SUPFAM" id="SSF51735">
    <property type="entry name" value="NAD(P)-binding Rossmann-fold domains"/>
    <property type="match status" value="1"/>
</dbReference>
<dbReference type="Proteomes" id="UP000813461">
    <property type="component" value="Unassembled WGS sequence"/>
</dbReference>
<evidence type="ECO:0000313" key="4">
    <source>
        <dbReference type="Proteomes" id="UP000813461"/>
    </source>
</evidence>
<evidence type="ECO:0000259" key="2">
    <source>
        <dbReference type="Pfam" id="PF22685"/>
    </source>
</evidence>